<accession>A0A310S9X2</accession>
<organism evidence="1 2">
    <name type="scientific">Eufriesea mexicana</name>
    <dbReference type="NCBI Taxonomy" id="516756"/>
    <lineage>
        <taxon>Eukaryota</taxon>
        <taxon>Metazoa</taxon>
        <taxon>Ecdysozoa</taxon>
        <taxon>Arthropoda</taxon>
        <taxon>Hexapoda</taxon>
        <taxon>Insecta</taxon>
        <taxon>Pterygota</taxon>
        <taxon>Neoptera</taxon>
        <taxon>Endopterygota</taxon>
        <taxon>Hymenoptera</taxon>
        <taxon>Apocrita</taxon>
        <taxon>Aculeata</taxon>
        <taxon>Apoidea</taxon>
        <taxon>Anthophila</taxon>
        <taxon>Apidae</taxon>
        <taxon>Eufriesea</taxon>
    </lineage>
</organism>
<dbReference type="AlphaFoldDB" id="A0A310S9X2"/>
<proteinExistence type="predicted"/>
<name>A0A310S9X2_9HYME</name>
<keyword evidence="2" id="KW-1185">Reference proteome</keyword>
<evidence type="ECO:0000313" key="1">
    <source>
        <dbReference type="EMBL" id="OAD53688.1"/>
    </source>
</evidence>
<reference evidence="1 2" key="1">
    <citation type="submission" date="2015-07" db="EMBL/GenBank/DDBJ databases">
        <title>The genome of Eufriesea mexicana.</title>
        <authorList>
            <person name="Pan H."/>
            <person name="Kapheim K."/>
        </authorList>
    </citation>
    <scope>NUCLEOTIDE SEQUENCE [LARGE SCALE GENOMIC DNA]</scope>
    <source>
        <strain evidence="1">0111107269</strain>
        <tissue evidence="1">Whole body</tissue>
    </source>
</reference>
<dbReference type="EMBL" id="KQ766578">
    <property type="protein sequence ID" value="OAD53688.1"/>
    <property type="molecule type" value="Genomic_DNA"/>
</dbReference>
<protein>
    <submittedName>
        <fullName evidence="1">Uncharacterized protein</fullName>
    </submittedName>
</protein>
<dbReference type="Proteomes" id="UP000250275">
    <property type="component" value="Unassembled WGS sequence"/>
</dbReference>
<sequence>MATAWCIEARSRRDYDRSVFNQHVSTFRYYLTRFACIAPTTIHDRFNASMEDNVEMADQIGRRDTDPFTVNTGLEAFLKFCSCPERVKKDGCSNRKKFGKKEKYGNSMRRVDEKGYKDGTYSRTNWLPMLRGFLRVILYSAVKFDKEKEET</sequence>
<evidence type="ECO:0000313" key="2">
    <source>
        <dbReference type="Proteomes" id="UP000250275"/>
    </source>
</evidence>
<gene>
    <name evidence="1" type="ORF">WN48_09595</name>
</gene>